<keyword evidence="1" id="KW-0677">Repeat</keyword>
<dbReference type="PROSITE" id="PS50088">
    <property type="entry name" value="ANK_REPEAT"/>
    <property type="match status" value="2"/>
</dbReference>
<dbReference type="Gene3D" id="1.25.40.20">
    <property type="entry name" value="Ankyrin repeat-containing domain"/>
    <property type="match status" value="2"/>
</dbReference>
<dbReference type="OrthoDB" id="194358at2759"/>
<name>A0A8H4ANM7_GIGMA</name>
<keyword evidence="5" id="KW-1185">Reference proteome</keyword>
<organism evidence="4 5">
    <name type="scientific">Gigaspora margarita</name>
    <dbReference type="NCBI Taxonomy" id="4874"/>
    <lineage>
        <taxon>Eukaryota</taxon>
        <taxon>Fungi</taxon>
        <taxon>Fungi incertae sedis</taxon>
        <taxon>Mucoromycota</taxon>
        <taxon>Glomeromycotina</taxon>
        <taxon>Glomeromycetes</taxon>
        <taxon>Diversisporales</taxon>
        <taxon>Gigasporaceae</taxon>
        <taxon>Gigaspora</taxon>
    </lineage>
</organism>
<accession>A0A8H4ANM7</accession>
<dbReference type="InterPro" id="IPR036770">
    <property type="entry name" value="Ankyrin_rpt-contain_sf"/>
</dbReference>
<evidence type="ECO:0000256" key="2">
    <source>
        <dbReference type="ARBA" id="ARBA00023043"/>
    </source>
</evidence>
<keyword evidence="2 3" id="KW-0040">ANK repeat</keyword>
<dbReference type="PRINTS" id="PR01415">
    <property type="entry name" value="ANKYRIN"/>
</dbReference>
<dbReference type="PANTHER" id="PTHR24171:SF9">
    <property type="entry name" value="ANKYRIN REPEAT DOMAIN-CONTAINING PROTEIN 39"/>
    <property type="match status" value="1"/>
</dbReference>
<dbReference type="SUPFAM" id="SSF48403">
    <property type="entry name" value="Ankyrin repeat"/>
    <property type="match status" value="1"/>
</dbReference>
<dbReference type="EMBL" id="WTPW01000387">
    <property type="protein sequence ID" value="KAF0516432.1"/>
    <property type="molecule type" value="Genomic_DNA"/>
</dbReference>
<comment type="caution">
    <text evidence="4">The sequence shown here is derived from an EMBL/GenBank/DDBJ whole genome shotgun (WGS) entry which is preliminary data.</text>
</comment>
<dbReference type="Proteomes" id="UP000439903">
    <property type="component" value="Unassembled WGS sequence"/>
</dbReference>
<dbReference type="Pfam" id="PF12796">
    <property type="entry name" value="Ank_2"/>
    <property type="match status" value="1"/>
</dbReference>
<dbReference type="AlphaFoldDB" id="A0A8H4ANM7"/>
<feature type="repeat" description="ANK" evidence="3">
    <location>
        <begin position="95"/>
        <end position="127"/>
    </location>
</feature>
<evidence type="ECO:0000256" key="1">
    <source>
        <dbReference type="ARBA" id="ARBA00022737"/>
    </source>
</evidence>
<dbReference type="PANTHER" id="PTHR24171">
    <property type="entry name" value="ANKYRIN REPEAT DOMAIN-CONTAINING PROTEIN 39-RELATED"/>
    <property type="match status" value="1"/>
</dbReference>
<evidence type="ECO:0000313" key="4">
    <source>
        <dbReference type="EMBL" id="KAF0516432.1"/>
    </source>
</evidence>
<protein>
    <submittedName>
        <fullName evidence="4">Ankyrin repeat domain-containing protein 39</fullName>
    </submittedName>
</protein>
<dbReference type="PROSITE" id="PS50297">
    <property type="entry name" value="ANK_REP_REGION"/>
    <property type="match status" value="2"/>
</dbReference>
<gene>
    <name evidence="4" type="ORF">F8M41_017096</name>
</gene>
<evidence type="ECO:0000313" key="5">
    <source>
        <dbReference type="Proteomes" id="UP000439903"/>
    </source>
</evidence>
<reference evidence="4 5" key="1">
    <citation type="journal article" date="2019" name="Environ. Microbiol.">
        <title>At the nexus of three kingdoms: the genome of the mycorrhizal fungus Gigaspora margarita provides insights into plant, endobacterial and fungal interactions.</title>
        <authorList>
            <person name="Venice F."/>
            <person name="Ghignone S."/>
            <person name="Salvioli di Fossalunga A."/>
            <person name="Amselem J."/>
            <person name="Novero M."/>
            <person name="Xianan X."/>
            <person name="Sedzielewska Toro K."/>
            <person name="Morin E."/>
            <person name="Lipzen A."/>
            <person name="Grigoriev I.V."/>
            <person name="Henrissat B."/>
            <person name="Martin F.M."/>
            <person name="Bonfante P."/>
        </authorList>
    </citation>
    <scope>NUCLEOTIDE SEQUENCE [LARGE SCALE GENOMIC DNA]</scope>
    <source>
        <strain evidence="4 5">BEG34</strain>
    </source>
</reference>
<dbReference type="InterPro" id="IPR002110">
    <property type="entry name" value="Ankyrin_rpt"/>
</dbReference>
<proteinExistence type="predicted"/>
<dbReference type="SMART" id="SM00248">
    <property type="entry name" value="ANK"/>
    <property type="match status" value="2"/>
</dbReference>
<sequence length="155" mass="16962">MSSHHHHDKSCSHDHSLYAQNLDELDFQRSIHNASLIGNISQVRSTISKKGNAVVNQVDAAGYTPLHYATRSGNLEICRLLLEHGANVNAVTPELLSTPLHRAAIINNSEIINLLLSSGGNPKLKDSDGHTPLDKARKNGSEDVILILKKFDETD</sequence>
<dbReference type="Pfam" id="PF00023">
    <property type="entry name" value="Ank"/>
    <property type="match status" value="1"/>
</dbReference>
<feature type="repeat" description="ANK" evidence="3">
    <location>
        <begin position="61"/>
        <end position="93"/>
    </location>
</feature>
<evidence type="ECO:0000256" key="3">
    <source>
        <dbReference type="PROSITE-ProRule" id="PRU00023"/>
    </source>
</evidence>